<organism evidence="1 2">
    <name type="scientific">Luteibaculum oceani</name>
    <dbReference type="NCBI Taxonomy" id="1294296"/>
    <lineage>
        <taxon>Bacteria</taxon>
        <taxon>Pseudomonadati</taxon>
        <taxon>Bacteroidota</taxon>
        <taxon>Flavobacteriia</taxon>
        <taxon>Flavobacteriales</taxon>
        <taxon>Luteibaculaceae</taxon>
        <taxon>Luteibaculum</taxon>
    </lineage>
</organism>
<proteinExistence type="predicted"/>
<comment type="caution">
    <text evidence="1">The sequence shown here is derived from an EMBL/GenBank/DDBJ whole genome shotgun (WGS) entry which is preliminary data.</text>
</comment>
<evidence type="ECO:0000313" key="1">
    <source>
        <dbReference type="EMBL" id="TXC75597.1"/>
    </source>
</evidence>
<evidence type="ECO:0000313" key="2">
    <source>
        <dbReference type="Proteomes" id="UP000321168"/>
    </source>
</evidence>
<dbReference type="EMBL" id="VORB01000013">
    <property type="protein sequence ID" value="TXC75597.1"/>
    <property type="molecule type" value="Genomic_DNA"/>
</dbReference>
<accession>A0A5C6UQW1</accession>
<dbReference type="Proteomes" id="UP000321168">
    <property type="component" value="Unassembled WGS sequence"/>
</dbReference>
<dbReference type="OrthoDB" id="8418771at2"/>
<name>A0A5C6UQW1_9FLAO</name>
<keyword evidence="2" id="KW-1185">Reference proteome</keyword>
<sequence length="95" mass="10693">METSESITVLIENLKEQGYTKDFKAEKDGIRCLQTKKLYTADQLEIESKHRNDGNTNPADDSLLLAVRTKDGEKGTILLSYGAQHSQNPDLIRKL</sequence>
<dbReference type="AlphaFoldDB" id="A0A5C6UQW1"/>
<gene>
    <name evidence="1" type="ORF">FRX97_11825</name>
</gene>
<dbReference type="RefSeq" id="WP_147015434.1">
    <property type="nucleotide sequence ID" value="NZ_VORB01000013.1"/>
</dbReference>
<protein>
    <submittedName>
        <fullName evidence="1">Phosphoribosylpyrophosphate synthetase</fullName>
    </submittedName>
</protein>
<reference evidence="1 2" key="1">
    <citation type="submission" date="2019-08" db="EMBL/GenBank/DDBJ databases">
        <title>Genome of Luteibaculum oceani JCM 18817.</title>
        <authorList>
            <person name="Bowman J.P."/>
        </authorList>
    </citation>
    <scope>NUCLEOTIDE SEQUENCE [LARGE SCALE GENOMIC DNA]</scope>
    <source>
        <strain evidence="1 2">JCM 18817</strain>
    </source>
</reference>